<name>A0A2H4HI86_ENTFL</name>
<feature type="transmembrane region" description="Helical" evidence="1">
    <location>
        <begin position="21"/>
        <end position="40"/>
    </location>
</feature>
<keyword evidence="2" id="KW-0614">Plasmid</keyword>
<sequence length="140" mass="15901">MIYVALFLDGSDVMLRDMPKMILLMFVGFFLILVIAYYSLNGYTQDSSVKGMQETLRTTAIANRDDSIRVEKGRFALIKSDFEKDFKEKFGKSKNLNNETTDYTFDYLTDGKDGIKAIKVKVESGSKEYQATCILNVAND</sequence>
<proteinExistence type="predicted"/>
<reference evidence="2" key="1">
    <citation type="submission" date="2016-12" db="EMBL/GenBank/DDBJ databases">
        <title>Genetic characterization of cointegrate plasmids responsible for the mobilization of pRUM-like and pLAG, via pHTbeta, from Enterococcus faecium to E. faecalis.</title>
        <authorList>
            <person name="Di Sante L."/>
            <person name="Morroni G."/>
            <person name="Vignaroli C."/>
            <person name="Brenciani A."/>
        </authorList>
    </citation>
    <scope>NUCLEOTIDE SEQUENCE</scope>
    <source>
        <strain evidence="2">Transconjugant T4</strain>
        <plasmid evidence="2">pJH-T4</plasmid>
    </source>
</reference>
<accession>A0A2H4HI86</accession>
<organism evidence="2">
    <name type="scientific">Enterococcus faecalis</name>
    <name type="common">Streptococcus faecalis</name>
    <dbReference type="NCBI Taxonomy" id="1351"/>
    <lineage>
        <taxon>Bacteria</taxon>
        <taxon>Bacillati</taxon>
        <taxon>Bacillota</taxon>
        <taxon>Bacilli</taxon>
        <taxon>Lactobacillales</taxon>
        <taxon>Enterococcaceae</taxon>
        <taxon>Enterococcus</taxon>
    </lineage>
</organism>
<evidence type="ECO:0000256" key="1">
    <source>
        <dbReference type="SAM" id="Phobius"/>
    </source>
</evidence>
<keyword evidence="1" id="KW-1133">Transmembrane helix</keyword>
<keyword evidence="1" id="KW-0812">Transmembrane</keyword>
<keyword evidence="1" id="KW-0472">Membrane</keyword>
<protein>
    <submittedName>
        <fullName evidence="2">Uncharacterized protein</fullName>
    </submittedName>
</protein>
<geneLocation type="plasmid" evidence="2">
    <name>pJH-T4</name>
</geneLocation>
<dbReference type="EMBL" id="KY290886">
    <property type="protein sequence ID" value="ARQ19149.1"/>
    <property type="molecule type" value="Genomic_DNA"/>
</dbReference>
<dbReference type="RefSeq" id="WP_002338169.1">
    <property type="nucleotide sequence ID" value="NZ_KY290886.1"/>
</dbReference>
<evidence type="ECO:0000313" key="2">
    <source>
        <dbReference type="EMBL" id="ARQ19149.1"/>
    </source>
</evidence>
<dbReference type="AlphaFoldDB" id="A0A2H4HI86"/>